<proteinExistence type="predicted"/>
<organism evidence="2 3">
    <name type="scientific">Triplophysa tibetana</name>
    <dbReference type="NCBI Taxonomy" id="1572043"/>
    <lineage>
        <taxon>Eukaryota</taxon>
        <taxon>Metazoa</taxon>
        <taxon>Chordata</taxon>
        <taxon>Craniata</taxon>
        <taxon>Vertebrata</taxon>
        <taxon>Euteleostomi</taxon>
        <taxon>Actinopterygii</taxon>
        <taxon>Neopterygii</taxon>
        <taxon>Teleostei</taxon>
        <taxon>Ostariophysi</taxon>
        <taxon>Cypriniformes</taxon>
        <taxon>Nemacheilidae</taxon>
        <taxon>Triplophysa</taxon>
    </lineage>
</organism>
<keyword evidence="3" id="KW-1185">Reference proteome</keyword>
<evidence type="ECO:0000313" key="3">
    <source>
        <dbReference type="Proteomes" id="UP000324632"/>
    </source>
</evidence>
<dbReference type="AlphaFoldDB" id="A0A5A9NKR4"/>
<protein>
    <submittedName>
        <fullName evidence="2">Uncharacterized protein</fullName>
    </submittedName>
</protein>
<evidence type="ECO:0000256" key="1">
    <source>
        <dbReference type="SAM" id="Phobius"/>
    </source>
</evidence>
<feature type="transmembrane region" description="Helical" evidence="1">
    <location>
        <begin position="70"/>
        <end position="93"/>
    </location>
</feature>
<dbReference type="EMBL" id="SOYY01000017">
    <property type="protein sequence ID" value="KAA0709521.1"/>
    <property type="molecule type" value="Genomic_DNA"/>
</dbReference>
<keyword evidence="1" id="KW-0812">Transmembrane</keyword>
<name>A0A5A9NKR4_9TELE</name>
<evidence type="ECO:0000313" key="2">
    <source>
        <dbReference type="EMBL" id="KAA0709521.1"/>
    </source>
</evidence>
<sequence length="148" mass="16583">MQQSTTVDRRTFYVTFGRGAQLIIKGQKDSSTIGLTISKSHYLNDSMECQQECYKNNTKQVNTEEHHGPVVLGLAVALGLCGILIFIILCLIFKRGMCQHFLTGVAVQDNRVRGLTGAQDTDDDILTYAALRFTRKKKNPGEKREQSE</sequence>
<comment type="caution">
    <text evidence="2">The sequence shown here is derived from an EMBL/GenBank/DDBJ whole genome shotgun (WGS) entry which is preliminary data.</text>
</comment>
<reference evidence="2 3" key="1">
    <citation type="journal article" date="2019" name="Mol. Ecol. Resour.">
        <title>Chromosome-level genome assembly of Triplophysa tibetana, a fish adapted to the harsh high-altitude environment of the Tibetan Plateau.</title>
        <authorList>
            <person name="Yang X."/>
            <person name="Liu H."/>
            <person name="Ma Z."/>
            <person name="Zou Y."/>
            <person name="Zou M."/>
            <person name="Mao Y."/>
            <person name="Li X."/>
            <person name="Wang H."/>
            <person name="Chen T."/>
            <person name="Wang W."/>
            <person name="Yang R."/>
        </authorList>
    </citation>
    <scope>NUCLEOTIDE SEQUENCE [LARGE SCALE GENOMIC DNA]</scope>
    <source>
        <strain evidence="2">TTIB1903HZAU</strain>
        <tissue evidence="2">Muscle</tissue>
    </source>
</reference>
<keyword evidence="1" id="KW-0472">Membrane</keyword>
<keyword evidence="1" id="KW-1133">Transmembrane helix</keyword>
<gene>
    <name evidence="2" type="ORF">E1301_Tti004054</name>
</gene>
<dbReference type="Proteomes" id="UP000324632">
    <property type="component" value="Chromosome 17"/>
</dbReference>
<accession>A0A5A9NKR4</accession>